<sequence>MPINKFERAILKAISHPSYDVKKRYRLERSLKKLKAPLLTPLYRSWDQKVFEGKREILTRVFTPKEDIPKHTIVFFHGGGWVTENIDSYNNICKNLSTYTKSKLISVEYRLAPEHPFPQGFEDCYAVAKQVHQIQAEIGNLPGKIILMGDSAGGNLAAAVALKARDKGEFNVEVQILLYPATYFDHSPSSPFDSIRENGTGYILTAKKICDYMTLYKSTDRDLFNPYFAPLMADDFSNQPRTLIISAEFDPLRDEGEEYGKKLIEAGNEVEIYRMQDALHGYMYLGPRYVHVKKTYDLINRFLNESEGHV</sequence>
<protein>
    <submittedName>
        <fullName evidence="3">Alpha/beta hydrolase</fullName>
    </submittedName>
</protein>
<dbReference type="InterPro" id="IPR029058">
    <property type="entry name" value="AB_hydrolase_fold"/>
</dbReference>
<dbReference type="SUPFAM" id="SSF53474">
    <property type="entry name" value="alpha/beta-Hydrolases"/>
    <property type="match status" value="1"/>
</dbReference>
<dbReference type="AlphaFoldDB" id="A0A939D793"/>
<dbReference type="Gene3D" id="3.40.50.1820">
    <property type="entry name" value="alpha/beta hydrolase"/>
    <property type="match status" value="1"/>
</dbReference>
<dbReference type="PANTHER" id="PTHR48081:SF8">
    <property type="entry name" value="ALPHA_BETA HYDROLASE FOLD-3 DOMAIN-CONTAINING PROTEIN-RELATED"/>
    <property type="match status" value="1"/>
</dbReference>
<comment type="caution">
    <text evidence="3">The sequence shown here is derived from an EMBL/GenBank/DDBJ whole genome shotgun (WGS) entry which is preliminary data.</text>
</comment>
<evidence type="ECO:0000259" key="2">
    <source>
        <dbReference type="Pfam" id="PF07859"/>
    </source>
</evidence>
<dbReference type="InterPro" id="IPR013094">
    <property type="entry name" value="AB_hydrolase_3"/>
</dbReference>
<dbReference type="InterPro" id="IPR050300">
    <property type="entry name" value="GDXG_lipolytic_enzyme"/>
</dbReference>
<dbReference type="Pfam" id="PF07859">
    <property type="entry name" value="Abhydrolase_3"/>
    <property type="match status" value="1"/>
</dbReference>
<reference evidence="3" key="1">
    <citation type="submission" date="2021-02" db="EMBL/GenBank/DDBJ databases">
        <title>Abyssanaerobacter marinus gen.nov., sp., nov, anaerobic bacterium isolated from the Onnuri vent field of Indian Ocean and suggestion of Mogibacteriaceae fam. nov., and proposal of reclassification of ambiguous this family's genus member.</title>
        <authorList>
            <person name="Kim Y.J."/>
            <person name="Yang J.-A."/>
        </authorList>
    </citation>
    <scope>NUCLEOTIDE SEQUENCE</scope>
    <source>
        <strain evidence="3">DSM 2634</strain>
    </source>
</reference>
<evidence type="ECO:0000256" key="1">
    <source>
        <dbReference type="ARBA" id="ARBA00022801"/>
    </source>
</evidence>
<dbReference type="Proteomes" id="UP000664545">
    <property type="component" value="Unassembled WGS sequence"/>
</dbReference>
<dbReference type="PANTHER" id="PTHR48081">
    <property type="entry name" value="AB HYDROLASE SUPERFAMILY PROTEIN C4A8.06C"/>
    <property type="match status" value="1"/>
</dbReference>
<evidence type="ECO:0000313" key="3">
    <source>
        <dbReference type="EMBL" id="MBN7772729.1"/>
    </source>
</evidence>
<dbReference type="RefSeq" id="WP_206581507.1">
    <property type="nucleotide sequence ID" value="NZ_JAFJZZ010000001.1"/>
</dbReference>
<feature type="domain" description="Alpha/beta hydrolase fold-3" evidence="2">
    <location>
        <begin position="73"/>
        <end position="283"/>
    </location>
</feature>
<name>A0A939D793_CLOAM</name>
<dbReference type="GO" id="GO:0016787">
    <property type="term" value="F:hydrolase activity"/>
    <property type="evidence" value="ECO:0007669"/>
    <property type="project" value="UniProtKB-KW"/>
</dbReference>
<keyword evidence="4" id="KW-1185">Reference proteome</keyword>
<dbReference type="EMBL" id="JAFJZZ010000001">
    <property type="protein sequence ID" value="MBN7772729.1"/>
    <property type="molecule type" value="Genomic_DNA"/>
</dbReference>
<organism evidence="3 4">
    <name type="scientific">Clostridium aminobutyricum</name>
    <dbReference type="NCBI Taxonomy" id="33953"/>
    <lineage>
        <taxon>Bacteria</taxon>
        <taxon>Bacillati</taxon>
        <taxon>Bacillota</taxon>
        <taxon>Clostridia</taxon>
        <taxon>Eubacteriales</taxon>
        <taxon>Clostridiaceae</taxon>
        <taxon>Clostridium</taxon>
    </lineage>
</organism>
<evidence type="ECO:0000313" key="4">
    <source>
        <dbReference type="Proteomes" id="UP000664545"/>
    </source>
</evidence>
<proteinExistence type="predicted"/>
<accession>A0A939D793</accession>
<keyword evidence="1 3" id="KW-0378">Hydrolase</keyword>
<gene>
    <name evidence="3" type="ORF">JYB65_05080</name>
</gene>